<dbReference type="OrthoDB" id="7465656at2759"/>
<evidence type="ECO:0000313" key="2">
    <source>
        <dbReference type="Proteomes" id="UP000050761"/>
    </source>
</evidence>
<reference evidence="1 2" key="1">
    <citation type="submission" date="2018-11" db="EMBL/GenBank/DDBJ databases">
        <authorList>
            <consortium name="Pathogen Informatics"/>
        </authorList>
    </citation>
    <scope>NUCLEOTIDE SEQUENCE [LARGE SCALE GENOMIC DNA]</scope>
</reference>
<sequence>MRFSLLENAIPYLKDKTVSLMKNRVLAEYINKQEHFTPGGHSWQDIRLLLAYLLNPAQLHDHVDYIKKYDQSTTLEELMDYLVIQVVPKENELKVQYRGFGCKTMEDRHRSLVEENARRYLNIQMSKQRPYLSLIL</sequence>
<accession>A0A183F8G8</accession>
<dbReference type="AlphaFoldDB" id="A0A183F8G8"/>
<evidence type="ECO:0000313" key="3">
    <source>
        <dbReference type="WBParaSite" id="HPBE_0000246001-mRNA-1"/>
    </source>
</evidence>
<evidence type="ECO:0000313" key="1">
    <source>
        <dbReference type="EMBL" id="VDO25407.1"/>
    </source>
</evidence>
<accession>A0A3P7UTD1</accession>
<dbReference type="Proteomes" id="UP000050761">
    <property type="component" value="Unassembled WGS sequence"/>
</dbReference>
<organism evidence="2 3">
    <name type="scientific">Heligmosomoides polygyrus</name>
    <name type="common">Parasitic roundworm</name>
    <dbReference type="NCBI Taxonomy" id="6339"/>
    <lineage>
        <taxon>Eukaryota</taxon>
        <taxon>Metazoa</taxon>
        <taxon>Ecdysozoa</taxon>
        <taxon>Nematoda</taxon>
        <taxon>Chromadorea</taxon>
        <taxon>Rhabditida</taxon>
        <taxon>Rhabditina</taxon>
        <taxon>Rhabditomorpha</taxon>
        <taxon>Strongyloidea</taxon>
        <taxon>Heligmosomidae</taxon>
        <taxon>Heligmosomoides</taxon>
    </lineage>
</organism>
<name>A0A183F8G8_HELPZ</name>
<proteinExistence type="predicted"/>
<dbReference type="EMBL" id="UZAH01003733">
    <property type="protein sequence ID" value="VDO25407.1"/>
    <property type="molecule type" value="Genomic_DNA"/>
</dbReference>
<keyword evidence="2" id="KW-1185">Reference proteome</keyword>
<protein>
    <submittedName>
        <fullName evidence="3">XRN2-binding (XTBD) domain-containing protein</fullName>
    </submittedName>
</protein>
<gene>
    <name evidence="1" type="ORF">HPBE_LOCUS2461</name>
</gene>
<reference evidence="3" key="2">
    <citation type="submission" date="2019-09" db="UniProtKB">
        <authorList>
            <consortium name="WormBaseParasite"/>
        </authorList>
    </citation>
    <scope>IDENTIFICATION</scope>
</reference>
<dbReference type="WBParaSite" id="HPBE_0000246001-mRNA-1">
    <property type="protein sequence ID" value="HPBE_0000246001-mRNA-1"/>
    <property type="gene ID" value="HPBE_0000246001"/>
</dbReference>